<dbReference type="PaxDb" id="29760-VIT_05s0049g00580.t01"/>
<reference evidence="2" key="1">
    <citation type="journal article" date="2007" name="Nature">
        <title>The grapevine genome sequence suggests ancestral hexaploidization in major angiosperm phyla.</title>
        <authorList>
            <consortium name="The French-Italian Public Consortium for Grapevine Genome Characterization."/>
            <person name="Jaillon O."/>
            <person name="Aury J.-M."/>
            <person name="Noel B."/>
            <person name="Policriti A."/>
            <person name="Clepet C."/>
            <person name="Casagrande A."/>
            <person name="Choisne N."/>
            <person name="Aubourg S."/>
            <person name="Vitulo N."/>
            <person name="Jubin C."/>
            <person name="Vezzi A."/>
            <person name="Legeai F."/>
            <person name="Hugueney P."/>
            <person name="Dasilva C."/>
            <person name="Horner D."/>
            <person name="Mica E."/>
            <person name="Jublot D."/>
            <person name="Poulain J."/>
            <person name="Bruyere C."/>
            <person name="Billault A."/>
            <person name="Segurens B."/>
            <person name="Gouyvenoux M."/>
            <person name="Ugarte E."/>
            <person name="Cattonaro F."/>
            <person name="Anthouard V."/>
            <person name="Vico V."/>
            <person name="Del Fabbro C."/>
            <person name="Alaux M."/>
            <person name="Di Gaspero G."/>
            <person name="Dumas V."/>
            <person name="Felice N."/>
            <person name="Paillard S."/>
            <person name="Juman I."/>
            <person name="Moroldo M."/>
            <person name="Scalabrin S."/>
            <person name="Canaguier A."/>
            <person name="Le Clainche I."/>
            <person name="Malacrida G."/>
            <person name="Durand E."/>
            <person name="Pesole G."/>
            <person name="Laucou V."/>
            <person name="Chatelet P."/>
            <person name="Merdinoglu D."/>
            <person name="Delledonne M."/>
            <person name="Pezzotti M."/>
            <person name="Lecharny A."/>
            <person name="Scarpelli C."/>
            <person name="Artiguenave F."/>
            <person name="Pe M.E."/>
            <person name="Valle G."/>
            <person name="Morgante M."/>
            <person name="Caboche M."/>
            <person name="Adam-Blondon A.-F."/>
            <person name="Weissenbach J."/>
            <person name="Quetier F."/>
            <person name="Wincker P."/>
        </authorList>
    </citation>
    <scope>NUCLEOTIDE SEQUENCE [LARGE SCALE GENOMIC DNA]</scope>
    <source>
        <strain evidence="2">cv. Pinot noir / PN40024</strain>
    </source>
</reference>
<dbReference type="HOGENOM" id="CLU_2627009_0_0_1"/>
<keyword evidence="2" id="KW-1185">Reference proteome</keyword>
<dbReference type="EMBL" id="FN595496">
    <property type="protein sequence ID" value="CCB48552.1"/>
    <property type="molecule type" value="Genomic_DNA"/>
</dbReference>
<proteinExistence type="predicted"/>
<accession>F6H8M7</accession>
<sequence length="78" mass="8681">MDENFNQFSVFTIVFIIDVKSKVKTLPCLGSINPETFEFVGIDTSDIGYGGILKQSVGNLEIIFCELQAVEYMFGGDF</sequence>
<gene>
    <name evidence="1" type="ordered locus">VIT_05s0049g00580</name>
</gene>
<dbReference type="STRING" id="29760.F6H8M7"/>
<name>F6H8M7_VITVI</name>
<dbReference type="Proteomes" id="UP000009183">
    <property type="component" value="Chromosome 5"/>
</dbReference>
<evidence type="ECO:0000313" key="2">
    <source>
        <dbReference type="Proteomes" id="UP000009183"/>
    </source>
</evidence>
<evidence type="ECO:0000313" key="1">
    <source>
        <dbReference type="EMBL" id="CCB48552.1"/>
    </source>
</evidence>
<protein>
    <submittedName>
        <fullName evidence="1">Uncharacterized protein</fullName>
    </submittedName>
</protein>
<organism evidence="1 2">
    <name type="scientific">Vitis vinifera</name>
    <name type="common">Grape</name>
    <dbReference type="NCBI Taxonomy" id="29760"/>
    <lineage>
        <taxon>Eukaryota</taxon>
        <taxon>Viridiplantae</taxon>
        <taxon>Streptophyta</taxon>
        <taxon>Embryophyta</taxon>
        <taxon>Tracheophyta</taxon>
        <taxon>Spermatophyta</taxon>
        <taxon>Magnoliopsida</taxon>
        <taxon>eudicotyledons</taxon>
        <taxon>Gunneridae</taxon>
        <taxon>Pentapetalae</taxon>
        <taxon>rosids</taxon>
        <taxon>Vitales</taxon>
        <taxon>Vitaceae</taxon>
        <taxon>Viteae</taxon>
        <taxon>Vitis</taxon>
    </lineage>
</organism>
<dbReference type="InParanoid" id="F6H8M7"/>
<dbReference type="AlphaFoldDB" id="F6H8M7"/>